<dbReference type="Pfam" id="PF12833">
    <property type="entry name" value="HTH_18"/>
    <property type="match status" value="1"/>
</dbReference>
<reference evidence="5" key="1">
    <citation type="journal article" date="2023" name="Comput. Struct. Biotechnol. J.">
        <title>Discovery of a novel marine Bacteroidetes with a rich repertoire of carbohydrate-active enzymes.</title>
        <authorList>
            <person name="Chen B."/>
            <person name="Liu G."/>
            <person name="Chen Q."/>
            <person name="Wang H."/>
            <person name="Liu L."/>
            <person name="Tang K."/>
        </authorList>
    </citation>
    <scope>NUCLEOTIDE SEQUENCE</scope>
    <source>
        <strain evidence="5">TK19036</strain>
    </source>
</reference>
<evidence type="ECO:0000256" key="3">
    <source>
        <dbReference type="ARBA" id="ARBA00023163"/>
    </source>
</evidence>
<evidence type="ECO:0000313" key="5">
    <source>
        <dbReference type="EMBL" id="WKN35393.1"/>
    </source>
</evidence>
<keyword evidence="3" id="KW-0804">Transcription</keyword>
<keyword evidence="1" id="KW-0805">Transcription regulation</keyword>
<dbReference type="SMART" id="SM00342">
    <property type="entry name" value="HTH_ARAC"/>
    <property type="match status" value="1"/>
</dbReference>
<reference evidence="5" key="2">
    <citation type="journal article" date="2024" name="Antonie Van Leeuwenhoek">
        <title>Roseihalotalea indica gen. nov., sp. nov., a halophilic Bacteroidetes from mesopelagic Southwest Indian Ocean with higher carbohydrate metabolic potential.</title>
        <authorList>
            <person name="Chen B."/>
            <person name="Zhang M."/>
            <person name="Lin D."/>
            <person name="Ye J."/>
            <person name="Tang K."/>
        </authorList>
    </citation>
    <scope>NUCLEOTIDE SEQUENCE</scope>
    <source>
        <strain evidence="5">TK19036</strain>
    </source>
</reference>
<evidence type="ECO:0000259" key="4">
    <source>
        <dbReference type="PROSITE" id="PS01124"/>
    </source>
</evidence>
<dbReference type="SUPFAM" id="SSF46689">
    <property type="entry name" value="Homeodomain-like"/>
    <property type="match status" value="2"/>
</dbReference>
<proteinExistence type="predicted"/>
<dbReference type="GO" id="GO:0003700">
    <property type="term" value="F:DNA-binding transcription factor activity"/>
    <property type="evidence" value="ECO:0007669"/>
    <property type="project" value="InterPro"/>
</dbReference>
<keyword evidence="2" id="KW-0238">DNA-binding</keyword>
<evidence type="ECO:0000256" key="2">
    <source>
        <dbReference type="ARBA" id="ARBA00023125"/>
    </source>
</evidence>
<name>A0AA49JC73_9BACT</name>
<organism evidence="5">
    <name type="scientific">Roseihalotalea indica</name>
    <dbReference type="NCBI Taxonomy" id="2867963"/>
    <lineage>
        <taxon>Bacteria</taxon>
        <taxon>Pseudomonadati</taxon>
        <taxon>Bacteroidota</taxon>
        <taxon>Cytophagia</taxon>
        <taxon>Cytophagales</taxon>
        <taxon>Catalimonadaceae</taxon>
        <taxon>Roseihalotalea</taxon>
    </lineage>
</organism>
<dbReference type="PANTHER" id="PTHR43280">
    <property type="entry name" value="ARAC-FAMILY TRANSCRIPTIONAL REGULATOR"/>
    <property type="match status" value="1"/>
</dbReference>
<dbReference type="GO" id="GO:0043565">
    <property type="term" value="F:sequence-specific DNA binding"/>
    <property type="evidence" value="ECO:0007669"/>
    <property type="project" value="InterPro"/>
</dbReference>
<dbReference type="PANTHER" id="PTHR43280:SF2">
    <property type="entry name" value="HTH-TYPE TRANSCRIPTIONAL REGULATOR EXSA"/>
    <property type="match status" value="1"/>
</dbReference>
<dbReference type="InterPro" id="IPR020449">
    <property type="entry name" value="Tscrpt_reg_AraC-type_HTH"/>
</dbReference>
<evidence type="ECO:0000256" key="1">
    <source>
        <dbReference type="ARBA" id="ARBA00023015"/>
    </source>
</evidence>
<dbReference type="InterPro" id="IPR018060">
    <property type="entry name" value="HTH_AraC"/>
</dbReference>
<feature type="domain" description="HTH araC/xylS-type" evidence="4">
    <location>
        <begin position="187"/>
        <end position="285"/>
    </location>
</feature>
<dbReference type="Gene3D" id="2.60.120.10">
    <property type="entry name" value="Jelly Rolls"/>
    <property type="match status" value="1"/>
</dbReference>
<dbReference type="InterPro" id="IPR009057">
    <property type="entry name" value="Homeodomain-like_sf"/>
</dbReference>
<dbReference type="InterPro" id="IPR011051">
    <property type="entry name" value="RmlC_Cupin_sf"/>
</dbReference>
<dbReference type="InterPro" id="IPR018062">
    <property type="entry name" value="HTH_AraC-typ_CS"/>
</dbReference>
<dbReference type="AlphaFoldDB" id="A0AA49JC73"/>
<dbReference type="InterPro" id="IPR014710">
    <property type="entry name" value="RmlC-like_jellyroll"/>
</dbReference>
<dbReference type="EMBL" id="CP120682">
    <property type="protein sequence ID" value="WKN35393.1"/>
    <property type="molecule type" value="Genomic_DNA"/>
</dbReference>
<dbReference type="PROSITE" id="PS01124">
    <property type="entry name" value="HTH_ARAC_FAMILY_2"/>
    <property type="match status" value="1"/>
</dbReference>
<dbReference type="PROSITE" id="PS00041">
    <property type="entry name" value="HTH_ARAC_FAMILY_1"/>
    <property type="match status" value="1"/>
</dbReference>
<accession>A0AA49JC73</accession>
<sequence>MKILPFKIPQSGDGAILLQTDNQPYFYDALHQHPEIQISCILQSSGTLFLGDYIDNFTPGDVFVIGSNIPHVFKNDPIYYAENSEVNAYMLTVFLSPTALGKEFLKLPESAGLAEFIRMSKQGIKVHGTAREILVEMLTEIQSQDGLDRMITFLNIIRIIINAEESQTLSSHMIDFDVNEREGHRLNAVIRFTLNEYHRPITLEEVAEITNLSAPAFCRFFKKRTRKSYVSFLNELRIGKACKLLLDKDLSISEICYNAGFKNISHFNRKFRAILGVTPSEYRKSHLI</sequence>
<protein>
    <submittedName>
        <fullName evidence="5">AraC family transcriptional regulator</fullName>
    </submittedName>
</protein>
<dbReference type="PRINTS" id="PR00032">
    <property type="entry name" value="HTHARAC"/>
</dbReference>
<gene>
    <name evidence="5" type="ORF">K4G66_23750</name>
</gene>
<dbReference type="SUPFAM" id="SSF51182">
    <property type="entry name" value="RmlC-like cupins"/>
    <property type="match status" value="1"/>
</dbReference>
<dbReference type="Gene3D" id="1.10.10.60">
    <property type="entry name" value="Homeodomain-like"/>
    <property type="match status" value="2"/>
</dbReference>